<proteinExistence type="predicted"/>
<organism evidence="1 2">
    <name type="scientific">Chara braunii</name>
    <name type="common">Braun's stonewort</name>
    <dbReference type="NCBI Taxonomy" id="69332"/>
    <lineage>
        <taxon>Eukaryota</taxon>
        <taxon>Viridiplantae</taxon>
        <taxon>Streptophyta</taxon>
        <taxon>Charophyceae</taxon>
        <taxon>Charales</taxon>
        <taxon>Characeae</taxon>
        <taxon>Chara</taxon>
    </lineage>
</organism>
<sequence length="194" mass="21919">MSFSKLKRLNRSKFISPGPDVDPAFSGNLDSWPHIKELIHTYKTDWIYPEFKYGHFYPIPPPEFEPQIFEQEDSNLEAELNLSQISLTKQDSLRFSHANGHDLPSGKHGVTSADANGAEEVEKKCIEKPKFNFKHLGGSPLSAYDPVFNWDMERATVAGQRVRVPPNMGTSSDKVPCHDFCGVFVVLNTHLMDL</sequence>
<comment type="caution">
    <text evidence="1">The sequence shown here is derived from an EMBL/GenBank/DDBJ whole genome shotgun (WGS) entry which is preliminary data.</text>
</comment>
<gene>
    <name evidence="1" type="ORF">CBR_g22316</name>
</gene>
<reference evidence="1 2" key="1">
    <citation type="journal article" date="2018" name="Cell">
        <title>The Chara Genome: Secondary Complexity and Implications for Plant Terrestrialization.</title>
        <authorList>
            <person name="Nishiyama T."/>
            <person name="Sakayama H."/>
            <person name="Vries J.D."/>
            <person name="Buschmann H."/>
            <person name="Saint-Marcoux D."/>
            <person name="Ullrich K.K."/>
            <person name="Haas F.B."/>
            <person name="Vanderstraeten L."/>
            <person name="Becker D."/>
            <person name="Lang D."/>
            <person name="Vosolsobe S."/>
            <person name="Rombauts S."/>
            <person name="Wilhelmsson P.K.I."/>
            <person name="Janitza P."/>
            <person name="Kern R."/>
            <person name="Heyl A."/>
            <person name="Rumpler F."/>
            <person name="Villalobos L.I.A.C."/>
            <person name="Clay J.M."/>
            <person name="Skokan R."/>
            <person name="Toyoda A."/>
            <person name="Suzuki Y."/>
            <person name="Kagoshima H."/>
            <person name="Schijlen E."/>
            <person name="Tajeshwar N."/>
            <person name="Catarino B."/>
            <person name="Hetherington A.J."/>
            <person name="Saltykova A."/>
            <person name="Bonnot C."/>
            <person name="Breuninger H."/>
            <person name="Symeonidi A."/>
            <person name="Radhakrishnan G.V."/>
            <person name="Van Nieuwerburgh F."/>
            <person name="Deforce D."/>
            <person name="Chang C."/>
            <person name="Karol K.G."/>
            <person name="Hedrich R."/>
            <person name="Ulvskov P."/>
            <person name="Glockner G."/>
            <person name="Delwiche C.F."/>
            <person name="Petrasek J."/>
            <person name="Van de Peer Y."/>
            <person name="Friml J."/>
            <person name="Beilby M."/>
            <person name="Dolan L."/>
            <person name="Kohara Y."/>
            <person name="Sugano S."/>
            <person name="Fujiyama A."/>
            <person name="Delaux P.-M."/>
            <person name="Quint M."/>
            <person name="TheiBen G."/>
            <person name="Hagemann M."/>
            <person name="Harholt J."/>
            <person name="Dunand C."/>
            <person name="Zachgo S."/>
            <person name="Langdale J."/>
            <person name="Maumus F."/>
            <person name="Straeten D.V.D."/>
            <person name="Gould S.B."/>
            <person name="Rensing S.A."/>
        </authorList>
    </citation>
    <scope>NUCLEOTIDE SEQUENCE [LARGE SCALE GENOMIC DNA]</scope>
    <source>
        <strain evidence="1 2">S276</strain>
    </source>
</reference>
<protein>
    <submittedName>
        <fullName evidence="1">Uncharacterized protein</fullName>
    </submittedName>
</protein>
<keyword evidence="2" id="KW-1185">Reference proteome</keyword>
<name>A0A388L2T8_CHABU</name>
<evidence type="ECO:0000313" key="1">
    <source>
        <dbReference type="EMBL" id="GBG76568.1"/>
    </source>
</evidence>
<dbReference type="OrthoDB" id="47328at2759"/>
<dbReference type="EMBL" id="BFEA01000247">
    <property type="protein sequence ID" value="GBG76568.1"/>
    <property type="molecule type" value="Genomic_DNA"/>
</dbReference>
<dbReference type="Gramene" id="GBG76568">
    <property type="protein sequence ID" value="GBG76568"/>
    <property type="gene ID" value="CBR_g22316"/>
</dbReference>
<dbReference type="OMA" id="FSHANGH"/>
<dbReference type="AlphaFoldDB" id="A0A388L2T8"/>
<accession>A0A388L2T8</accession>
<dbReference type="STRING" id="69332.A0A388L2T8"/>
<dbReference type="Proteomes" id="UP000265515">
    <property type="component" value="Unassembled WGS sequence"/>
</dbReference>
<evidence type="ECO:0000313" key="2">
    <source>
        <dbReference type="Proteomes" id="UP000265515"/>
    </source>
</evidence>